<dbReference type="Proteomes" id="UP000000346">
    <property type="component" value="Chromosome"/>
</dbReference>
<proteinExistence type="predicted"/>
<dbReference type="OrthoDB" id="374881at2157"/>
<gene>
    <name evidence="1" type="ordered locus">ASAC_0058</name>
</gene>
<keyword evidence="2" id="KW-1185">Reference proteome</keyword>
<evidence type="ECO:0000313" key="1">
    <source>
        <dbReference type="EMBL" id="ADL18466.1"/>
    </source>
</evidence>
<dbReference type="KEGG" id="asc:ASAC_0058"/>
<protein>
    <submittedName>
        <fullName evidence="1">Uncharacterized protein</fullName>
    </submittedName>
</protein>
<dbReference type="STRING" id="666510.ASAC_0058"/>
<reference evidence="1 2" key="1">
    <citation type="journal article" date="2010" name="Appl. Environ. Microbiol.">
        <title>The genome sequence of the crenarchaeon Acidilobus saccharovorans supports a new order, Acidilobales, and suggests an important ecological role in terrestrial acidic hot springs.</title>
        <authorList>
            <person name="Mardanov A.V."/>
            <person name="Svetlitchnyi V.A."/>
            <person name="Beletsky A.V."/>
            <person name="Prokofeva M.I."/>
            <person name="Bonch-Osmolovskaya E.A."/>
            <person name="Ravin N.V."/>
            <person name="Skryabin K.G."/>
        </authorList>
    </citation>
    <scope>NUCLEOTIDE SEQUENCE [LARGE SCALE GENOMIC DNA]</scope>
    <source>
        <strain evidence="2">DSM 16705 / JCM 18335 / VKM B-2471 / 345-15</strain>
    </source>
</reference>
<evidence type="ECO:0000313" key="2">
    <source>
        <dbReference type="Proteomes" id="UP000000346"/>
    </source>
</evidence>
<accession>D9PZH8</accession>
<dbReference type="AlphaFoldDB" id="D9PZH8"/>
<sequence>MSEECRGTLRAVAGLIALGMTKEMIRAALHYDFKLDMNDEQFESLYFRAAKCVEEGLVKVRSWSTPFRPGDCNNEVVREVAAMIMRGEDLDSIVPAVLRRHYMLRSGTAYRVLTQRDVEYAYDVALLCIKDKVERAKKWSAP</sequence>
<dbReference type="eggNOG" id="arCOG13705">
    <property type="taxonomic scope" value="Archaea"/>
</dbReference>
<dbReference type="HOGENOM" id="CLU_1811339_0_0_2"/>
<dbReference type="EMBL" id="CP001742">
    <property type="protein sequence ID" value="ADL18466.1"/>
    <property type="molecule type" value="Genomic_DNA"/>
</dbReference>
<organism evidence="1 2">
    <name type="scientific">Acidilobus saccharovorans (strain DSM 16705 / JCM 18335 / VKM B-2471 / 345-15)</name>
    <dbReference type="NCBI Taxonomy" id="666510"/>
    <lineage>
        <taxon>Archaea</taxon>
        <taxon>Thermoproteota</taxon>
        <taxon>Thermoprotei</taxon>
        <taxon>Acidilobales</taxon>
        <taxon>Acidilobaceae</taxon>
        <taxon>Acidilobus</taxon>
    </lineage>
</organism>
<dbReference type="GeneID" id="9498269"/>
<dbReference type="RefSeq" id="WP_013265978.1">
    <property type="nucleotide sequence ID" value="NC_014374.1"/>
</dbReference>
<name>D9PZH8_ACIS3</name>
<dbReference type="InParanoid" id="D9PZH8"/>